<dbReference type="EMBL" id="JAWQEG010003339">
    <property type="protein sequence ID" value="KAK3866778.1"/>
    <property type="molecule type" value="Genomic_DNA"/>
</dbReference>
<dbReference type="PANTHER" id="PTHR28652:SF2">
    <property type="entry name" value="TRANSMEMBRANE PROTEIN 59-LIKE PROTEIN"/>
    <property type="match status" value="1"/>
</dbReference>
<feature type="transmembrane region" description="Helical" evidence="9">
    <location>
        <begin position="241"/>
        <end position="265"/>
    </location>
</feature>
<name>A0AAE1F5E1_PETCI</name>
<evidence type="ECO:0000256" key="3">
    <source>
        <dbReference type="ARBA" id="ARBA00022692"/>
    </source>
</evidence>
<keyword evidence="7 9" id="KW-0472">Membrane</keyword>
<dbReference type="Proteomes" id="UP001286313">
    <property type="component" value="Unassembled WGS sequence"/>
</dbReference>
<comment type="subcellular location">
    <subcellularLocation>
        <location evidence="1">Golgi apparatus membrane</location>
        <topology evidence="1">Single-pass type I membrane protein</topology>
    </subcellularLocation>
</comment>
<keyword evidence="3 9" id="KW-0812">Transmembrane</keyword>
<keyword evidence="4" id="KW-0732">Signal</keyword>
<comment type="similarity">
    <text evidence="2">Belongs to the TMEM59 family.</text>
</comment>
<evidence type="ECO:0000313" key="10">
    <source>
        <dbReference type="EMBL" id="KAK3866778.1"/>
    </source>
</evidence>
<evidence type="ECO:0000256" key="6">
    <source>
        <dbReference type="ARBA" id="ARBA00023034"/>
    </source>
</evidence>
<reference evidence="10" key="1">
    <citation type="submission" date="2023-10" db="EMBL/GenBank/DDBJ databases">
        <title>Genome assemblies of two species of porcelain crab, Petrolisthes cinctipes and Petrolisthes manimaculis (Anomura: Porcellanidae).</title>
        <authorList>
            <person name="Angst P."/>
        </authorList>
    </citation>
    <scope>NUCLEOTIDE SEQUENCE</scope>
    <source>
        <strain evidence="10">PB745_01</strain>
        <tissue evidence="10">Gill</tissue>
    </source>
</reference>
<dbReference type="PANTHER" id="PTHR28652">
    <property type="entry name" value="TRANSMEMBRANE PROTEIN 59-LIKE PROTEIN"/>
    <property type="match status" value="1"/>
</dbReference>
<accession>A0AAE1F5E1</accession>
<dbReference type="InterPro" id="IPR022065">
    <property type="entry name" value="Uncharacterised_TMEM59"/>
</dbReference>
<sequence length="326" mass="35697">MSVLQTGILYNPEYIGPCTEQKGKKIDIAGTKVRVPTGDVKPCEEYCTKSYSPHTNPNIDDDDACNRGCRFYTISKFLNIGEPKHGNAVDGSDANPVKKACDDACVEAYNETSHNTVACKFGCESQGTTTEQQKKKGEDDGPSMHLLSPLMQVRSVYSSFIGAIHIVRSSLVTYFVSDDSQIVAVESAPQIIMEVVPGAEKTPRVEEAHEKSRNLALSEARQNQPTVTYLEPGSYIPKPHIVLLGVLALSFVTTLLIYSICITFVPRKSKVYGEGLSIQADPLPLPVKLVRPEDLTKLSLTEEEDDDSNQQAPPLPIKVNLPDTLI</sequence>
<evidence type="ECO:0000256" key="2">
    <source>
        <dbReference type="ARBA" id="ARBA00009643"/>
    </source>
</evidence>
<keyword evidence="11" id="KW-1185">Reference proteome</keyword>
<keyword evidence="8" id="KW-0325">Glycoprotein</keyword>
<evidence type="ECO:0000256" key="7">
    <source>
        <dbReference type="ARBA" id="ARBA00023136"/>
    </source>
</evidence>
<comment type="caution">
    <text evidence="10">The sequence shown here is derived from an EMBL/GenBank/DDBJ whole genome shotgun (WGS) entry which is preliminary data.</text>
</comment>
<evidence type="ECO:0000256" key="5">
    <source>
        <dbReference type="ARBA" id="ARBA00022989"/>
    </source>
</evidence>
<dbReference type="AlphaFoldDB" id="A0AAE1F5E1"/>
<evidence type="ECO:0000256" key="4">
    <source>
        <dbReference type="ARBA" id="ARBA00022729"/>
    </source>
</evidence>
<proteinExistence type="inferred from homology"/>
<keyword evidence="5 9" id="KW-1133">Transmembrane helix</keyword>
<keyword evidence="6" id="KW-0333">Golgi apparatus</keyword>
<organism evidence="10 11">
    <name type="scientific">Petrolisthes cinctipes</name>
    <name type="common">Flat porcelain crab</name>
    <dbReference type="NCBI Taxonomy" id="88211"/>
    <lineage>
        <taxon>Eukaryota</taxon>
        <taxon>Metazoa</taxon>
        <taxon>Ecdysozoa</taxon>
        <taxon>Arthropoda</taxon>
        <taxon>Crustacea</taxon>
        <taxon>Multicrustacea</taxon>
        <taxon>Malacostraca</taxon>
        <taxon>Eumalacostraca</taxon>
        <taxon>Eucarida</taxon>
        <taxon>Decapoda</taxon>
        <taxon>Pleocyemata</taxon>
        <taxon>Anomura</taxon>
        <taxon>Galatheoidea</taxon>
        <taxon>Porcellanidae</taxon>
        <taxon>Petrolisthes</taxon>
    </lineage>
</organism>
<evidence type="ECO:0000256" key="9">
    <source>
        <dbReference type="SAM" id="Phobius"/>
    </source>
</evidence>
<evidence type="ECO:0000256" key="1">
    <source>
        <dbReference type="ARBA" id="ARBA00004614"/>
    </source>
</evidence>
<evidence type="ECO:0000256" key="8">
    <source>
        <dbReference type="ARBA" id="ARBA00023180"/>
    </source>
</evidence>
<dbReference type="Pfam" id="PF12280">
    <property type="entry name" value="BSMAP"/>
    <property type="match status" value="1"/>
</dbReference>
<dbReference type="GO" id="GO:0000139">
    <property type="term" value="C:Golgi membrane"/>
    <property type="evidence" value="ECO:0007669"/>
    <property type="project" value="UniProtKB-SubCell"/>
</dbReference>
<gene>
    <name evidence="10" type="ORF">Pcinc_027714</name>
</gene>
<protein>
    <submittedName>
        <fullName evidence="10">Uncharacterized protein</fullName>
    </submittedName>
</protein>
<evidence type="ECO:0000313" key="11">
    <source>
        <dbReference type="Proteomes" id="UP001286313"/>
    </source>
</evidence>